<evidence type="ECO:0000313" key="2">
    <source>
        <dbReference type="Proteomes" id="UP000245577"/>
    </source>
</evidence>
<organism evidence="1 2">
    <name type="scientific">Methanobrevibacter woesei</name>
    <dbReference type="NCBI Taxonomy" id="190976"/>
    <lineage>
        <taxon>Archaea</taxon>
        <taxon>Methanobacteriati</taxon>
        <taxon>Methanobacteriota</taxon>
        <taxon>Methanomada group</taxon>
        <taxon>Methanobacteria</taxon>
        <taxon>Methanobacteriales</taxon>
        <taxon>Methanobacteriaceae</taxon>
        <taxon>Methanobrevibacter</taxon>
    </lineage>
</organism>
<proteinExistence type="predicted"/>
<evidence type="ECO:0000313" key="1">
    <source>
        <dbReference type="EMBL" id="PWB86685.1"/>
    </source>
</evidence>
<dbReference type="AlphaFoldDB" id="A0A2U1S8T8"/>
<gene>
    <name evidence="1" type="ORF">MBBWO_03990</name>
</gene>
<name>A0A2U1S8T8_9EURY</name>
<comment type="caution">
    <text evidence="1">The sequence shown here is derived from an EMBL/GenBank/DDBJ whole genome shotgun (WGS) entry which is preliminary data.</text>
</comment>
<keyword evidence="2" id="KW-1185">Reference proteome</keyword>
<sequence>MIAVDRAVWTIHNKNFQIILDGEIKESKVNDKKFSPGGDIWTGEIPMLRFKEESYQEEYNSFNSDLMMLFSDPLFDKIFIDAKIGEESEYGSNILKTPLIIRKIEEYTVDEIIEQH</sequence>
<protein>
    <submittedName>
        <fullName evidence="1">Uncharacterized protein</fullName>
    </submittedName>
</protein>
<accession>A0A2U1S8T8</accession>
<dbReference type="Proteomes" id="UP000245577">
    <property type="component" value="Unassembled WGS sequence"/>
</dbReference>
<reference evidence="1 2" key="1">
    <citation type="submission" date="2017-03" db="EMBL/GenBank/DDBJ databases">
        <title>Genome sequence of Methanobrevibacter wosei.</title>
        <authorList>
            <person name="Poehlein A."/>
            <person name="Seedorf H."/>
            <person name="Daniel R."/>
        </authorList>
    </citation>
    <scope>NUCLEOTIDE SEQUENCE [LARGE SCALE GENOMIC DNA]</scope>
    <source>
        <strain evidence="1 2">DSM 11979</strain>
    </source>
</reference>
<dbReference type="EMBL" id="MZGU01000003">
    <property type="protein sequence ID" value="PWB86685.1"/>
    <property type="molecule type" value="Genomic_DNA"/>
</dbReference>